<dbReference type="InterPro" id="IPR007278">
    <property type="entry name" value="DUF397"/>
</dbReference>
<dbReference type="Proteomes" id="UP000621510">
    <property type="component" value="Unassembled WGS sequence"/>
</dbReference>
<evidence type="ECO:0000313" key="2">
    <source>
        <dbReference type="EMBL" id="MBL1115267.1"/>
    </source>
</evidence>
<keyword evidence="3" id="KW-1185">Reference proteome</keyword>
<dbReference type="RefSeq" id="WP_201853313.1">
    <property type="nucleotide sequence ID" value="NZ_JAERRG010000009.1"/>
</dbReference>
<accession>A0ABS1PTN5</accession>
<evidence type="ECO:0000259" key="1">
    <source>
        <dbReference type="Pfam" id="PF04149"/>
    </source>
</evidence>
<proteinExistence type="predicted"/>
<organism evidence="2 3">
    <name type="scientific">Streptomyces endocoffeicus</name>
    <dbReference type="NCBI Taxonomy" id="2898945"/>
    <lineage>
        <taxon>Bacteria</taxon>
        <taxon>Bacillati</taxon>
        <taxon>Actinomycetota</taxon>
        <taxon>Actinomycetes</taxon>
        <taxon>Kitasatosporales</taxon>
        <taxon>Streptomycetaceae</taxon>
        <taxon>Streptomyces</taxon>
    </lineage>
</organism>
<sequence>MNTHRTHQPSTTVAPEGAWFKSSYSSGGTGNCVEAADLPSEVGVRDSKNKLGPALRFPRASWDAFVTGIRNGEFKS</sequence>
<gene>
    <name evidence="2" type="ORF">JK364_23125</name>
</gene>
<protein>
    <submittedName>
        <fullName evidence="2">DUF397 domain-containing protein</fullName>
    </submittedName>
</protein>
<feature type="domain" description="DUF397" evidence="1">
    <location>
        <begin position="18"/>
        <end position="70"/>
    </location>
</feature>
<reference evidence="2 3" key="1">
    <citation type="submission" date="2021-01" db="EMBL/GenBank/DDBJ databases">
        <title>WGS of actinomycetes isolated from Thailand.</title>
        <authorList>
            <person name="Thawai C."/>
        </authorList>
    </citation>
    <scope>NUCLEOTIDE SEQUENCE [LARGE SCALE GENOMIC DNA]</scope>
    <source>
        <strain evidence="2 3">CA3R110</strain>
    </source>
</reference>
<evidence type="ECO:0000313" key="3">
    <source>
        <dbReference type="Proteomes" id="UP000621510"/>
    </source>
</evidence>
<comment type="caution">
    <text evidence="2">The sequence shown here is derived from an EMBL/GenBank/DDBJ whole genome shotgun (WGS) entry which is preliminary data.</text>
</comment>
<name>A0ABS1PTN5_9ACTN</name>
<dbReference type="Pfam" id="PF04149">
    <property type="entry name" value="DUF397"/>
    <property type="match status" value="1"/>
</dbReference>
<dbReference type="EMBL" id="JAERRG010000009">
    <property type="protein sequence ID" value="MBL1115267.1"/>
    <property type="molecule type" value="Genomic_DNA"/>
</dbReference>